<gene>
    <name evidence="6" type="ORF">M2412_002130</name>
</gene>
<reference evidence="6" key="1">
    <citation type="submission" date="2022-08" db="EMBL/GenBank/DDBJ databases">
        <title>Genomic analyses of the natural microbiome of Caenorhabditis elegans.</title>
        <authorList>
            <person name="Samuel B."/>
        </authorList>
    </citation>
    <scope>NUCLEOTIDE SEQUENCE</scope>
    <source>
        <strain evidence="6">BIGb0277</strain>
    </source>
</reference>
<comment type="caution">
    <text evidence="6">The sequence shown here is derived from an EMBL/GenBank/DDBJ whole genome shotgun (WGS) entry which is preliminary data.</text>
</comment>
<dbReference type="PANTHER" id="PTHR33420">
    <property type="entry name" value="FIMBRIAL SUBUNIT ELFA-RELATED"/>
    <property type="match status" value="1"/>
</dbReference>
<accession>A0AAW5PJ01</accession>
<evidence type="ECO:0000256" key="2">
    <source>
        <dbReference type="ARBA" id="ARBA00006671"/>
    </source>
</evidence>
<dbReference type="InterPro" id="IPR000259">
    <property type="entry name" value="Adhesion_dom_fimbrial"/>
</dbReference>
<dbReference type="Pfam" id="PF00419">
    <property type="entry name" value="Fimbrial"/>
    <property type="match status" value="1"/>
</dbReference>
<evidence type="ECO:0000256" key="1">
    <source>
        <dbReference type="ARBA" id="ARBA00004561"/>
    </source>
</evidence>
<feature type="signal peptide" evidence="4">
    <location>
        <begin position="1"/>
        <end position="25"/>
    </location>
</feature>
<dbReference type="InterPro" id="IPR050263">
    <property type="entry name" value="Bact_Fimbrial_Adh_Pro"/>
</dbReference>
<evidence type="ECO:0000313" key="7">
    <source>
        <dbReference type="Proteomes" id="UP001320691"/>
    </source>
</evidence>
<organism evidence="6 7">
    <name type="scientific">Stenotrophomonas rhizophila</name>
    <dbReference type="NCBI Taxonomy" id="216778"/>
    <lineage>
        <taxon>Bacteria</taxon>
        <taxon>Pseudomonadati</taxon>
        <taxon>Pseudomonadota</taxon>
        <taxon>Gammaproteobacteria</taxon>
        <taxon>Lysobacterales</taxon>
        <taxon>Lysobacteraceae</taxon>
        <taxon>Stenotrophomonas</taxon>
    </lineage>
</organism>
<name>A0AAW5PJ01_9GAMM</name>
<dbReference type="GO" id="GO:0043709">
    <property type="term" value="P:cell adhesion involved in single-species biofilm formation"/>
    <property type="evidence" value="ECO:0007669"/>
    <property type="project" value="TreeGrafter"/>
</dbReference>
<dbReference type="InterPro" id="IPR036937">
    <property type="entry name" value="Adhesion_dom_fimbrial_sf"/>
</dbReference>
<dbReference type="AlphaFoldDB" id="A0AAW5PJ01"/>
<protein>
    <submittedName>
        <fullName evidence="6">Type 1 fimbria pilin</fullName>
    </submittedName>
</protein>
<comment type="similarity">
    <text evidence="2">Belongs to the fimbrial protein family.</text>
</comment>
<evidence type="ECO:0000313" key="6">
    <source>
        <dbReference type="EMBL" id="MCS4280137.1"/>
    </source>
</evidence>
<comment type="subcellular location">
    <subcellularLocation>
        <location evidence="1">Fimbrium</location>
    </subcellularLocation>
</comment>
<dbReference type="InterPro" id="IPR008966">
    <property type="entry name" value="Adhesion_dom_sf"/>
</dbReference>
<dbReference type="SUPFAM" id="SSF49401">
    <property type="entry name" value="Bacterial adhesins"/>
    <property type="match status" value="1"/>
</dbReference>
<dbReference type="GO" id="GO:0009289">
    <property type="term" value="C:pilus"/>
    <property type="evidence" value="ECO:0007669"/>
    <property type="project" value="UniProtKB-SubCell"/>
</dbReference>
<evidence type="ECO:0000259" key="5">
    <source>
        <dbReference type="Pfam" id="PF00419"/>
    </source>
</evidence>
<evidence type="ECO:0000256" key="4">
    <source>
        <dbReference type="SAM" id="SignalP"/>
    </source>
</evidence>
<keyword evidence="3" id="KW-0281">Fimbrium</keyword>
<sequence length="175" mass="18063">MLPLRSCVTGLLASAALLLGTTASAQTLNFEVTAEITHSICDVSAGDVDRDITLPEVNVSAFPTAGTVAGHRDFTLTLNNCDATLSQVGLNFTGSADADSNLRFANTGTAAGFALQLTSRGDDRIIGLDGLSGSRTLPVTAGGASLDLRASYWRSPRPTSGGTLVAQVLFEISYP</sequence>
<keyword evidence="4" id="KW-0732">Signal</keyword>
<dbReference type="PANTHER" id="PTHR33420:SF14">
    <property type="entry name" value="TYPE 1 FIMBRIN D-MANNOSE SPECIFIC ADHESIN"/>
    <property type="match status" value="1"/>
</dbReference>
<dbReference type="EMBL" id="JANUEK010000005">
    <property type="protein sequence ID" value="MCS4280137.1"/>
    <property type="molecule type" value="Genomic_DNA"/>
</dbReference>
<proteinExistence type="inferred from homology"/>
<dbReference type="RefSeq" id="WP_259260852.1">
    <property type="nucleotide sequence ID" value="NZ_JANUEK010000005.1"/>
</dbReference>
<dbReference type="Gene3D" id="2.60.40.1090">
    <property type="entry name" value="Fimbrial-type adhesion domain"/>
    <property type="match status" value="1"/>
</dbReference>
<feature type="domain" description="Fimbrial-type adhesion" evidence="5">
    <location>
        <begin position="32"/>
        <end position="174"/>
    </location>
</feature>
<evidence type="ECO:0000256" key="3">
    <source>
        <dbReference type="ARBA" id="ARBA00023263"/>
    </source>
</evidence>
<feature type="chain" id="PRO_5043969482" evidence="4">
    <location>
        <begin position="26"/>
        <end position="175"/>
    </location>
</feature>
<dbReference type="Proteomes" id="UP001320691">
    <property type="component" value="Unassembled WGS sequence"/>
</dbReference>